<evidence type="ECO:0000256" key="1">
    <source>
        <dbReference type="ARBA" id="ARBA00023015"/>
    </source>
</evidence>
<keyword evidence="1" id="KW-0805">Transcription regulation</keyword>
<dbReference type="SUPFAM" id="SSF88659">
    <property type="entry name" value="Sigma3 and sigma4 domains of RNA polymerase sigma factors"/>
    <property type="match status" value="2"/>
</dbReference>
<dbReference type="InterPro" id="IPR007627">
    <property type="entry name" value="RNA_pol_sigma70_r2"/>
</dbReference>
<dbReference type="PIRSF" id="PIRSF000770">
    <property type="entry name" value="RNA_pol_sigma-SigE/K"/>
    <property type="match status" value="1"/>
</dbReference>
<dbReference type="InterPro" id="IPR012845">
    <property type="entry name" value="RNA_pol_sigma_FliA_WhiG"/>
</dbReference>
<feature type="domain" description="RNA polymerase sigma-70" evidence="5">
    <location>
        <begin position="239"/>
        <end position="265"/>
    </location>
</feature>
<evidence type="ECO:0000256" key="2">
    <source>
        <dbReference type="ARBA" id="ARBA00023082"/>
    </source>
</evidence>
<reference evidence="7" key="1">
    <citation type="submission" date="2016-10" db="EMBL/GenBank/DDBJ databases">
        <authorList>
            <person name="Varghese N."/>
            <person name="Submissions S."/>
        </authorList>
    </citation>
    <scope>NUCLEOTIDE SEQUENCE [LARGE SCALE GENOMIC DNA]</scope>
    <source>
        <strain evidence="7">ATCC 35263</strain>
    </source>
</reference>
<sequence length="280" mass="32200">MREEGLAQMLKLEIKDVRRPAAHDVLALWREYKRTGSLHLRNRLVLTFAPLVKHIVYRKIREVPANCEVEDLISCGLVALINAIDRYDPAKGATLEQFAWTRIHGAVLDELRRQDWAPRSLRALDRQIRKVDQHFMAVYQRRPSTRELAEALGLDERELLRRRAALENAEIASLDQVVASEDDDTEIERVDTLESTARESDPERAATAHEAKERFRRAFRELSRREQEVAVMLYAKGLTLREIGDVLGVSESRVCQIHGRLKQKLREALAGHEPLFSEVA</sequence>
<dbReference type="CDD" id="cd06171">
    <property type="entry name" value="Sigma70_r4"/>
    <property type="match status" value="1"/>
</dbReference>
<dbReference type="AlphaFoldDB" id="A0A1H6FX15"/>
<dbReference type="InterPro" id="IPR013324">
    <property type="entry name" value="RNA_pol_sigma_r3/r4-like"/>
</dbReference>
<name>A0A1H6FX15_THEAL</name>
<evidence type="ECO:0000313" key="7">
    <source>
        <dbReference type="Proteomes" id="UP000222056"/>
    </source>
</evidence>
<keyword evidence="6" id="KW-0282">Flagellum</keyword>
<organism evidence="6 7">
    <name type="scientific">Thermoleophilum album</name>
    <dbReference type="NCBI Taxonomy" id="29539"/>
    <lineage>
        <taxon>Bacteria</taxon>
        <taxon>Bacillati</taxon>
        <taxon>Actinomycetota</taxon>
        <taxon>Thermoleophilia</taxon>
        <taxon>Thermoleophilales</taxon>
        <taxon>Thermoleophilaceae</taxon>
        <taxon>Thermoleophilum</taxon>
    </lineage>
</organism>
<dbReference type="EMBL" id="FNWJ01000002">
    <property type="protein sequence ID" value="SEH14718.1"/>
    <property type="molecule type" value="Genomic_DNA"/>
</dbReference>
<dbReference type="InterPro" id="IPR007630">
    <property type="entry name" value="RNA_pol_sigma70_r4"/>
</dbReference>
<dbReference type="Gene3D" id="1.20.140.160">
    <property type="match status" value="1"/>
</dbReference>
<dbReference type="PANTHER" id="PTHR30385:SF7">
    <property type="entry name" value="RNA POLYMERASE SIGMA FACTOR FLIA"/>
    <property type="match status" value="1"/>
</dbReference>
<gene>
    <name evidence="6" type="ORF">SAMN02745716_1717</name>
</gene>
<keyword evidence="2" id="KW-0731">Sigma factor</keyword>
<dbReference type="Pfam" id="PF04545">
    <property type="entry name" value="Sigma70_r4"/>
    <property type="match status" value="1"/>
</dbReference>
<accession>A0A1H6FX15</accession>
<dbReference type="GO" id="GO:0006352">
    <property type="term" value="P:DNA-templated transcription initiation"/>
    <property type="evidence" value="ECO:0007669"/>
    <property type="project" value="InterPro"/>
</dbReference>
<protein>
    <submittedName>
        <fullName evidence="6">RNA polymerase sigma factor for flagellar operon FliA</fullName>
    </submittedName>
</protein>
<dbReference type="Proteomes" id="UP000222056">
    <property type="component" value="Unassembled WGS sequence"/>
</dbReference>
<dbReference type="SUPFAM" id="SSF88946">
    <property type="entry name" value="Sigma2 domain of RNA polymerase sigma factors"/>
    <property type="match status" value="1"/>
</dbReference>
<dbReference type="PANTHER" id="PTHR30385">
    <property type="entry name" value="SIGMA FACTOR F FLAGELLAR"/>
    <property type="match status" value="1"/>
</dbReference>
<keyword evidence="6" id="KW-0966">Cell projection</keyword>
<evidence type="ECO:0000256" key="3">
    <source>
        <dbReference type="ARBA" id="ARBA00023125"/>
    </source>
</evidence>
<dbReference type="PRINTS" id="PR00046">
    <property type="entry name" value="SIGMA70FCT"/>
</dbReference>
<dbReference type="InterPro" id="IPR013325">
    <property type="entry name" value="RNA_pol_sigma_r2"/>
</dbReference>
<dbReference type="Gene3D" id="1.10.1740.10">
    <property type="match status" value="1"/>
</dbReference>
<keyword evidence="6" id="KW-0969">Cilium</keyword>
<dbReference type="PROSITE" id="PS00716">
    <property type="entry name" value="SIGMA70_2"/>
    <property type="match status" value="1"/>
</dbReference>
<dbReference type="GO" id="GO:0016987">
    <property type="term" value="F:sigma factor activity"/>
    <property type="evidence" value="ECO:0007669"/>
    <property type="project" value="UniProtKB-KW"/>
</dbReference>
<dbReference type="InterPro" id="IPR000943">
    <property type="entry name" value="RNA_pol_sigma70"/>
</dbReference>
<dbReference type="NCBIfam" id="TIGR02479">
    <property type="entry name" value="FliA_WhiG"/>
    <property type="match status" value="1"/>
</dbReference>
<keyword evidence="3" id="KW-0238">DNA-binding</keyword>
<dbReference type="Pfam" id="PF04542">
    <property type="entry name" value="Sigma70_r2"/>
    <property type="match status" value="1"/>
</dbReference>
<proteinExistence type="predicted"/>
<evidence type="ECO:0000256" key="4">
    <source>
        <dbReference type="ARBA" id="ARBA00023163"/>
    </source>
</evidence>
<dbReference type="InterPro" id="IPR014284">
    <property type="entry name" value="RNA_pol_sigma-70_dom"/>
</dbReference>
<evidence type="ECO:0000313" key="6">
    <source>
        <dbReference type="EMBL" id="SEH14718.1"/>
    </source>
</evidence>
<dbReference type="GO" id="GO:0003677">
    <property type="term" value="F:DNA binding"/>
    <property type="evidence" value="ECO:0007669"/>
    <property type="project" value="UniProtKB-KW"/>
</dbReference>
<keyword evidence="4" id="KW-0804">Transcription</keyword>
<evidence type="ECO:0000259" key="5">
    <source>
        <dbReference type="PROSITE" id="PS00716"/>
    </source>
</evidence>
<dbReference type="GO" id="GO:0003899">
    <property type="term" value="F:DNA-directed RNA polymerase activity"/>
    <property type="evidence" value="ECO:0007669"/>
    <property type="project" value="InterPro"/>
</dbReference>
<dbReference type="NCBIfam" id="TIGR02937">
    <property type="entry name" value="sigma70-ECF"/>
    <property type="match status" value="1"/>
</dbReference>
<keyword evidence="7" id="KW-1185">Reference proteome</keyword>
<dbReference type="STRING" id="29539.SAMN02745716_1717"/>